<gene>
    <name evidence="1" type="ORF">CH379_03425</name>
</gene>
<dbReference type="AlphaFoldDB" id="A0A2N0BCI6"/>
<protein>
    <submittedName>
        <fullName evidence="1">Uncharacterized protein</fullName>
    </submittedName>
</protein>
<organism evidence="1">
    <name type="scientific">Leptospira ellisii</name>
    <dbReference type="NCBI Taxonomy" id="2023197"/>
    <lineage>
        <taxon>Bacteria</taxon>
        <taxon>Pseudomonadati</taxon>
        <taxon>Spirochaetota</taxon>
        <taxon>Spirochaetia</taxon>
        <taxon>Leptospirales</taxon>
        <taxon>Leptospiraceae</taxon>
        <taxon>Leptospira</taxon>
    </lineage>
</organism>
<sequence length="85" mass="10198">MVKLCFFYEEKIRIPIPLFLRHPSRKEKKKVIFAEFSLSPWIRLEIGSEFHWKFISAPGNSSDAKRFFTVCFVFFSRENFPNSVF</sequence>
<evidence type="ECO:0000313" key="1">
    <source>
        <dbReference type="EMBL" id="PJZ94258.1"/>
    </source>
</evidence>
<proteinExistence type="predicted"/>
<accession>A0A2N0BME0</accession>
<comment type="caution">
    <text evidence="1">The sequence shown here is derived from an EMBL/GenBank/DDBJ whole genome shotgun (WGS) entry which is preliminary data.</text>
</comment>
<name>A0A2N0BCI6_9LEPT</name>
<reference evidence="1" key="1">
    <citation type="submission" date="2017-07" db="EMBL/GenBank/DDBJ databases">
        <title>Leptospira spp. isolated from tropical soils.</title>
        <authorList>
            <person name="Thibeaux R."/>
            <person name="Iraola G."/>
            <person name="Ferres I."/>
            <person name="Bierque E."/>
            <person name="Girault D."/>
            <person name="Soupe-Gilbert M.-E."/>
            <person name="Picardeau M."/>
            <person name="Goarant C."/>
        </authorList>
    </citation>
    <scope>NUCLEOTIDE SEQUENCE [LARGE SCALE GENOMIC DNA]</scope>
    <source>
        <strain evidence="1">ATI7-C-A5</strain>
    </source>
</reference>
<accession>A0A2N0BCI6</accession>
<dbReference type="EMBL" id="NPEF01000021">
    <property type="protein sequence ID" value="PJZ94258.1"/>
    <property type="molecule type" value="Genomic_DNA"/>
</dbReference>